<evidence type="ECO:0000256" key="3">
    <source>
        <dbReference type="ARBA" id="ARBA00023015"/>
    </source>
</evidence>
<evidence type="ECO:0000256" key="10">
    <source>
        <dbReference type="RuleBase" id="RU000682"/>
    </source>
</evidence>
<feature type="domain" description="Homeobox" evidence="12">
    <location>
        <begin position="178"/>
        <end position="238"/>
    </location>
</feature>
<keyword evidence="4 9" id="KW-0238">DNA-binding</keyword>
<dbReference type="GO" id="GO:0000981">
    <property type="term" value="F:DNA-binding transcription factor activity, RNA polymerase II-specific"/>
    <property type="evidence" value="ECO:0007669"/>
    <property type="project" value="InterPro"/>
</dbReference>
<dbReference type="InterPro" id="IPR001356">
    <property type="entry name" value="HD"/>
</dbReference>
<comment type="subcellular location">
    <subcellularLocation>
        <location evidence="1 9 10">Nucleus</location>
    </subcellularLocation>
</comment>
<protein>
    <submittedName>
        <fullName evidence="13">H6 family homeobox 3a</fullName>
    </submittedName>
</protein>
<evidence type="ECO:0000256" key="7">
    <source>
        <dbReference type="ARBA" id="ARBA00023242"/>
    </source>
</evidence>
<proteinExistence type="inferred from homology"/>
<evidence type="ECO:0000256" key="2">
    <source>
        <dbReference type="ARBA" id="ARBA00022473"/>
    </source>
</evidence>
<evidence type="ECO:0000256" key="1">
    <source>
        <dbReference type="ARBA" id="ARBA00004123"/>
    </source>
</evidence>
<evidence type="ECO:0000259" key="12">
    <source>
        <dbReference type="PROSITE" id="PS50071"/>
    </source>
</evidence>
<evidence type="ECO:0000313" key="13">
    <source>
        <dbReference type="Ensembl" id="ENSEBUP00000011602.1"/>
    </source>
</evidence>
<dbReference type="InterPro" id="IPR017970">
    <property type="entry name" value="Homeobox_CS"/>
</dbReference>
<accession>A0A8C4Q8I3</accession>
<organism evidence="13 14">
    <name type="scientific">Eptatretus burgeri</name>
    <name type="common">Inshore hagfish</name>
    <dbReference type="NCBI Taxonomy" id="7764"/>
    <lineage>
        <taxon>Eukaryota</taxon>
        <taxon>Metazoa</taxon>
        <taxon>Chordata</taxon>
        <taxon>Craniata</taxon>
        <taxon>Vertebrata</taxon>
        <taxon>Cyclostomata</taxon>
        <taxon>Myxini</taxon>
        <taxon>Myxiniformes</taxon>
        <taxon>Myxinidae</taxon>
        <taxon>Eptatretinae</taxon>
        <taxon>Eptatretus</taxon>
    </lineage>
</organism>
<feature type="region of interest" description="Disordered" evidence="11">
    <location>
        <begin position="98"/>
        <end position="133"/>
    </location>
</feature>
<dbReference type="Ensembl" id="ENSEBUT00000012174.1">
    <property type="protein sequence ID" value="ENSEBUP00000011602.1"/>
    <property type="gene ID" value="ENSEBUG00000007439.1"/>
</dbReference>
<dbReference type="SMART" id="SM00389">
    <property type="entry name" value="HOX"/>
    <property type="match status" value="1"/>
</dbReference>
<evidence type="ECO:0000256" key="8">
    <source>
        <dbReference type="ARBA" id="ARBA00038165"/>
    </source>
</evidence>
<feature type="compositionally biased region" description="Basic and acidic residues" evidence="11">
    <location>
        <begin position="118"/>
        <end position="133"/>
    </location>
</feature>
<keyword evidence="7 9" id="KW-0539">Nucleus</keyword>
<dbReference type="InterPro" id="IPR020479">
    <property type="entry name" value="HD_metazoa"/>
</dbReference>
<name>A0A8C4Q8I3_EPTBU</name>
<dbReference type="PANTHER" id="PTHR46110:SF3">
    <property type="entry name" value="HOMEOBOX PROTEIN HMX"/>
    <property type="match status" value="1"/>
</dbReference>
<feature type="DNA-binding region" description="Homeobox" evidence="9">
    <location>
        <begin position="180"/>
        <end position="239"/>
    </location>
</feature>
<dbReference type="Proteomes" id="UP000694388">
    <property type="component" value="Unplaced"/>
</dbReference>
<dbReference type="PANTHER" id="PTHR46110">
    <property type="entry name" value="HOMEOBOX PROTEIN HMX"/>
    <property type="match status" value="1"/>
</dbReference>
<reference evidence="13" key="2">
    <citation type="submission" date="2025-09" db="UniProtKB">
        <authorList>
            <consortium name="Ensembl"/>
        </authorList>
    </citation>
    <scope>IDENTIFICATION</scope>
</reference>
<dbReference type="InterPro" id="IPR051300">
    <property type="entry name" value="HMX_Homeobox_TF"/>
</dbReference>
<keyword evidence="6" id="KW-0804">Transcription</keyword>
<dbReference type="AlphaFoldDB" id="A0A8C4Q8I3"/>
<dbReference type="FunFam" id="1.10.10.60:FF:000053">
    <property type="entry name" value="H6 family homeobox 2"/>
    <property type="match status" value="1"/>
</dbReference>
<dbReference type="PROSITE" id="PS50071">
    <property type="entry name" value="HOMEOBOX_2"/>
    <property type="match status" value="1"/>
</dbReference>
<keyword evidence="14" id="KW-1185">Reference proteome</keyword>
<evidence type="ECO:0000256" key="5">
    <source>
        <dbReference type="ARBA" id="ARBA00023155"/>
    </source>
</evidence>
<dbReference type="PROSITE" id="PS00027">
    <property type="entry name" value="HOMEOBOX_1"/>
    <property type="match status" value="1"/>
</dbReference>
<keyword evidence="5 9" id="KW-0371">Homeobox</keyword>
<dbReference type="GO" id="GO:0000977">
    <property type="term" value="F:RNA polymerase II transcription regulatory region sequence-specific DNA binding"/>
    <property type="evidence" value="ECO:0007669"/>
    <property type="project" value="TreeGrafter"/>
</dbReference>
<keyword evidence="3" id="KW-0805">Transcription regulation</keyword>
<evidence type="ECO:0000256" key="9">
    <source>
        <dbReference type="PROSITE-ProRule" id="PRU00108"/>
    </source>
</evidence>
<evidence type="ECO:0000256" key="4">
    <source>
        <dbReference type="ARBA" id="ARBA00023125"/>
    </source>
</evidence>
<evidence type="ECO:0000256" key="6">
    <source>
        <dbReference type="ARBA" id="ARBA00023163"/>
    </source>
</evidence>
<evidence type="ECO:0000256" key="11">
    <source>
        <dbReference type="SAM" id="MobiDB-lite"/>
    </source>
</evidence>
<dbReference type="CDD" id="cd00086">
    <property type="entry name" value="homeodomain"/>
    <property type="match status" value="1"/>
</dbReference>
<dbReference type="SUPFAM" id="SSF46689">
    <property type="entry name" value="Homeodomain-like"/>
    <property type="match status" value="1"/>
</dbReference>
<feature type="region of interest" description="Disordered" evidence="11">
    <location>
        <begin position="164"/>
        <end position="183"/>
    </location>
</feature>
<comment type="similarity">
    <text evidence="8">Belongs to the HMX homeobox family.</text>
</comment>
<dbReference type="GeneTree" id="ENSGT00940000158286"/>
<sequence length="310" mass="34531">MADRSSVPPASKPAKVSSFFIQNLLSSDDRLTKPRNRPHVCVQLGNRFGEEQGGNQPQETLGRISEDMPLRCITFPPYSGLAVRAWQPYLSAAVRPAETTLNESPRGISPDTSLSPLSERDSPSTREVRREESVNVQRISVCPAINTGNVANISKEEANHNLEPEKCEETVDGEKKSGRKKKTRTVFSRSQVFQLESTFDMKRYLSSAERAGLAASLHLTETQVKIWFQNRRNKWKRQLAAELEAANLSQNAQRLVRVPILYHESPATQATSGSIPVPSRPLLAFPHTLHYLHPGISSPFSLLRSLPSLV</sequence>
<feature type="compositionally biased region" description="Basic and acidic residues" evidence="11">
    <location>
        <begin position="164"/>
        <end position="176"/>
    </location>
</feature>
<dbReference type="Gene3D" id="1.10.10.60">
    <property type="entry name" value="Homeodomain-like"/>
    <property type="match status" value="1"/>
</dbReference>
<keyword evidence="2" id="KW-0217">Developmental protein</keyword>
<reference evidence="13" key="1">
    <citation type="submission" date="2025-08" db="UniProtKB">
        <authorList>
            <consortium name="Ensembl"/>
        </authorList>
    </citation>
    <scope>IDENTIFICATION</scope>
</reference>
<dbReference type="Pfam" id="PF00046">
    <property type="entry name" value="Homeodomain"/>
    <property type="match status" value="1"/>
</dbReference>
<dbReference type="GO" id="GO:0005634">
    <property type="term" value="C:nucleus"/>
    <property type="evidence" value="ECO:0007669"/>
    <property type="project" value="UniProtKB-SubCell"/>
</dbReference>
<evidence type="ECO:0000313" key="14">
    <source>
        <dbReference type="Proteomes" id="UP000694388"/>
    </source>
</evidence>
<dbReference type="PRINTS" id="PR00024">
    <property type="entry name" value="HOMEOBOX"/>
</dbReference>
<dbReference type="InterPro" id="IPR009057">
    <property type="entry name" value="Homeodomain-like_sf"/>
</dbReference>